<comment type="caution">
    <text evidence="2">The sequence shown here is derived from an EMBL/GenBank/DDBJ whole genome shotgun (WGS) entry which is preliminary data.</text>
</comment>
<organism evidence="2 3">
    <name type="scientific">Trichoglossum hirsutum</name>
    <dbReference type="NCBI Taxonomy" id="265104"/>
    <lineage>
        <taxon>Eukaryota</taxon>
        <taxon>Fungi</taxon>
        <taxon>Dikarya</taxon>
        <taxon>Ascomycota</taxon>
        <taxon>Pezizomycotina</taxon>
        <taxon>Geoglossomycetes</taxon>
        <taxon>Geoglossales</taxon>
        <taxon>Geoglossaceae</taxon>
        <taxon>Trichoglossum</taxon>
    </lineage>
</organism>
<name>A0A9P8LFB1_9PEZI</name>
<dbReference type="Proteomes" id="UP000750711">
    <property type="component" value="Unassembled WGS sequence"/>
</dbReference>
<protein>
    <submittedName>
        <fullName evidence="2">Uncharacterized protein</fullName>
    </submittedName>
</protein>
<evidence type="ECO:0000256" key="1">
    <source>
        <dbReference type="SAM" id="MobiDB-lite"/>
    </source>
</evidence>
<keyword evidence="3" id="KW-1185">Reference proteome</keyword>
<gene>
    <name evidence="2" type="ORF">GP486_001877</name>
</gene>
<evidence type="ECO:0000313" key="3">
    <source>
        <dbReference type="Proteomes" id="UP000750711"/>
    </source>
</evidence>
<sequence length="203" mass="21395">MLGIVPRIEIPGIPKIEPKPVVPKPEPVSPGRGPVGPGRMPVILPKRPSIPACKRAGGSCIDTQKYGLYDATEVEMGESETVKASENKPIAIVGVNGCTGVFFHGDGFVTATHGNPDYLASEADAGASEAKNEGTVTAITIKAPSGSSDYKTVENIVKAAFPDAQIIRSDYDIADEGYFYNFKAKPGDTNVDVEQGYEPIGSE</sequence>
<evidence type="ECO:0000313" key="2">
    <source>
        <dbReference type="EMBL" id="KAH0564730.1"/>
    </source>
</evidence>
<accession>A0A9P8LFB1</accession>
<dbReference type="AlphaFoldDB" id="A0A9P8LFB1"/>
<proteinExistence type="predicted"/>
<dbReference type="EMBL" id="JAGHQM010000186">
    <property type="protein sequence ID" value="KAH0564730.1"/>
    <property type="molecule type" value="Genomic_DNA"/>
</dbReference>
<reference evidence="2" key="1">
    <citation type="submission" date="2021-03" db="EMBL/GenBank/DDBJ databases">
        <title>Comparative genomics and phylogenomic investigation of the class Geoglossomycetes provide insights into ecological specialization and systematics.</title>
        <authorList>
            <person name="Melie T."/>
            <person name="Pirro S."/>
            <person name="Miller A.N."/>
            <person name="Quandt A."/>
        </authorList>
    </citation>
    <scope>NUCLEOTIDE SEQUENCE</scope>
    <source>
        <strain evidence="2">CAQ_001_2017</strain>
    </source>
</reference>
<feature type="region of interest" description="Disordered" evidence="1">
    <location>
        <begin position="15"/>
        <end position="37"/>
    </location>
</feature>